<dbReference type="EMBL" id="FMXQ01000003">
    <property type="protein sequence ID" value="SDB24435.1"/>
    <property type="molecule type" value="Genomic_DNA"/>
</dbReference>
<dbReference type="InterPro" id="IPR018511">
    <property type="entry name" value="Hemolysin-typ_Ca-bd_CS"/>
</dbReference>
<dbReference type="InterPro" id="IPR011049">
    <property type="entry name" value="Serralysin-like_metalloprot_C"/>
</dbReference>
<accession>A0A1G6BV17</accession>
<name>A0A1G6BV17_9HYPH</name>
<dbReference type="Pfam" id="PF00353">
    <property type="entry name" value="HemolysinCabind"/>
    <property type="match status" value="2"/>
</dbReference>
<dbReference type="STRING" id="665467.SAMN02982931_01887"/>
<dbReference type="Gene3D" id="2.150.10.10">
    <property type="entry name" value="Serralysin-like metalloprotease, C-terminal"/>
    <property type="match status" value="1"/>
</dbReference>
<gene>
    <name evidence="1" type="ORF">SAMN02982931_01887</name>
</gene>
<sequence length="209" mass="22491">MVADIYTGDGNVNIADGSYLRMYGYGAGDTLGSNAIAVGFVKIYGGNGADNLYYYGDGTAKLAGGKGGDWLYGGIHDDKLIGGKGGDWLFGGLGNDWLKGGKGPDHFGFNTIPDSKTNVDMIVDFEPKKDLLHFNSFVYTSGFDGTFGVIARANFNKGKGAEDSDDYFGYNPKNGKVWYDLNGNDPGGKETVAILEESLHIKYSHFHFD</sequence>
<dbReference type="GO" id="GO:0005509">
    <property type="term" value="F:calcium ion binding"/>
    <property type="evidence" value="ECO:0007669"/>
    <property type="project" value="InterPro"/>
</dbReference>
<evidence type="ECO:0008006" key="3">
    <source>
        <dbReference type="Google" id="ProtNLM"/>
    </source>
</evidence>
<evidence type="ECO:0000313" key="1">
    <source>
        <dbReference type="EMBL" id="SDB24435.1"/>
    </source>
</evidence>
<dbReference type="OrthoDB" id="5380561at2"/>
<protein>
    <recommendedName>
        <fullName evidence="3">Hemolysin-type calcium-binding repeat-containing protein</fullName>
    </recommendedName>
</protein>
<organism evidence="1 2">
    <name type="scientific">Bauldia litoralis</name>
    <dbReference type="NCBI Taxonomy" id="665467"/>
    <lineage>
        <taxon>Bacteria</taxon>
        <taxon>Pseudomonadati</taxon>
        <taxon>Pseudomonadota</taxon>
        <taxon>Alphaproteobacteria</taxon>
        <taxon>Hyphomicrobiales</taxon>
        <taxon>Kaistiaceae</taxon>
        <taxon>Bauldia</taxon>
    </lineage>
</organism>
<dbReference type="Proteomes" id="UP000199071">
    <property type="component" value="Unassembled WGS sequence"/>
</dbReference>
<proteinExistence type="predicted"/>
<reference evidence="1 2" key="1">
    <citation type="submission" date="2016-10" db="EMBL/GenBank/DDBJ databases">
        <authorList>
            <person name="de Groot N.N."/>
        </authorList>
    </citation>
    <scope>NUCLEOTIDE SEQUENCE [LARGE SCALE GENOMIC DNA]</scope>
    <source>
        <strain evidence="1 2">ATCC 35022</strain>
    </source>
</reference>
<dbReference type="AlphaFoldDB" id="A0A1G6BV17"/>
<dbReference type="PROSITE" id="PS00330">
    <property type="entry name" value="HEMOLYSIN_CALCIUM"/>
    <property type="match status" value="2"/>
</dbReference>
<dbReference type="RefSeq" id="WP_090876150.1">
    <property type="nucleotide sequence ID" value="NZ_FMXQ01000003.1"/>
</dbReference>
<dbReference type="InterPro" id="IPR001343">
    <property type="entry name" value="Hemolysn_Ca-bd"/>
</dbReference>
<dbReference type="PRINTS" id="PR00313">
    <property type="entry name" value="CABNDNGRPT"/>
</dbReference>
<dbReference type="SUPFAM" id="SSF51120">
    <property type="entry name" value="beta-Roll"/>
    <property type="match status" value="1"/>
</dbReference>
<evidence type="ECO:0000313" key="2">
    <source>
        <dbReference type="Proteomes" id="UP000199071"/>
    </source>
</evidence>
<keyword evidence="2" id="KW-1185">Reference proteome</keyword>